<reference evidence="3" key="2">
    <citation type="submission" date="2022-06" db="UniProtKB">
        <authorList>
            <consortium name="EnsemblMetazoa"/>
        </authorList>
    </citation>
    <scope>IDENTIFICATION</scope>
    <source>
        <strain evidence="3">PS312</strain>
    </source>
</reference>
<accession>A0A2A6B9C4</accession>
<feature type="chain" id="PRO_5044005653" evidence="2">
    <location>
        <begin position="28"/>
        <end position="356"/>
    </location>
</feature>
<evidence type="ECO:0000256" key="2">
    <source>
        <dbReference type="SAM" id="SignalP"/>
    </source>
</evidence>
<dbReference type="AlphaFoldDB" id="A0A2A6B9C4"/>
<evidence type="ECO:0000313" key="3">
    <source>
        <dbReference type="EnsemblMetazoa" id="PPA04603.1"/>
    </source>
</evidence>
<sequence length="356" mass="37773">MRPSYRIRSMRLAILFFLAIFPYLSHAIACKFRRGSVEDSDAKMCDVDQHWCYSVTAVNGTVLRRDCASTAACEAPTAACRSISNANGDAAYCCCQNDDLCNERAPPRFLAELTKTTTPSTKTLLPSTSASTKKSSTLTYAPTRQPVPPYMRTSDAPSLPNRVAIFAIFPKGMMRPAIVIMLVIMPLSTTIPVMPRNEDPPTTAPTSSSTPMTTKTMPTSSTTTTIKTTTPSTTITATTSSTSKPTTTPSTTTTPATTKSTATVPTTTTTHSTTTTTSTIPTTTAAPTTTTTPSTTTTTTPEPTTTTPEEDTTATPEETTTVEPETTTAEGPTVPDHSANNSIFIAFAAVMIAIMP</sequence>
<protein>
    <submittedName>
        <fullName evidence="3">Uncharacterized protein</fullName>
    </submittedName>
</protein>
<organism evidence="3 4">
    <name type="scientific">Pristionchus pacificus</name>
    <name type="common">Parasitic nematode worm</name>
    <dbReference type="NCBI Taxonomy" id="54126"/>
    <lineage>
        <taxon>Eukaryota</taxon>
        <taxon>Metazoa</taxon>
        <taxon>Ecdysozoa</taxon>
        <taxon>Nematoda</taxon>
        <taxon>Chromadorea</taxon>
        <taxon>Rhabditida</taxon>
        <taxon>Rhabditina</taxon>
        <taxon>Diplogasteromorpha</taxon>
        <taxon>Diplogasteroidea</taxon>
        <taxon>Neodiplogasteridae</taxon>
        <taxon>Pristionchus</taxon>
    </lineage>
</organism>
<evidence type="ECO:0000313" key="4">
    <source>
        <dbReference type="Proteomes" id="UP000005239"/>
    </source>
</evidence>
<feature type="compositionally biased region" description="Low complexity" evidence="1">
    <location>
        <begin position="200"/>
        <end position="335"/>
    </location>
</feature>
<gene>
    <name evidence="3" type="primary">WBGene00094157</name>
</gene>
<reference evidence="4" key="1">
    <citation type="journal article" date="2008" name="Nat. Genet.">
        <title>The Pristionchus pacificus genome provides a unique perspective on nematode lifestyle and parasitism.</title>
        <authorList>
            <person name="Dieterich C."/>
            <person name="Clifton S.W."/>
            <person name="Schuster L.N."/>
            <person name="Chinwalla A."/>
            <person name="Delehaunty K."/>
            <person name="Dinkelacker I."/>
            <person name="Fulton L."/>
            <person name="Fulton R."/>
            <person name="Godfrey J."/>
            <person name="Minx P."/>
            <person name="Mitreva M."/>
            <person name="Roeseler W."/>
            <person name="Tian H."/>
            <person name="Witte H."/>
            <person name="Yang S.P."/>
            <person name="Wilson R.K."/>
            <person name="Sommer R.J."/>
        </authorList>
    </citation>
    <scope>NUCLEOTIDE SEQUENCE [LARGE SCALE GENOMIC DNA]</scope>
    <source>
        <strain evidence="4">PS312</strain>
    </source>
</reference>
<feature type="region of interest" description="Disordered" evidence="1">
    <location>
        <begin position="194"/>
        <end position="336"/>
    </location>
</feature>
<feature type="region of interest" description="Disordered" evidence="1">
    <location>
        <begin position="120"/>
        <end position="154"/>
    </location>
</feature>
<feature type="signal peptide" evidence="2">
    <location>
        <begin position="1"/>
        <end position="27"/>
    </location>
</feature>
<evidence type="ECO:0000256" key="1">
    <source>
        <dbReference type="SAM" id="MobiDB-lite"/>
    </source>
</evidence>
<feature type="compositionally biased region" description="Low complexity" evidence="1">
    <location>
        <begin position="120"/>
        <end position="139"/>
    </location>
</feature>
<keyword evidence="4" id="KW-1185">Reference proteome</keyword>
<name>A0A2A6B9C4_PRIPA</name>
<dbReference type="EnsemblMetazoa" id="PPA04603.1">
    <property type="protein sequence ID" value="PPA04603.1"/>
    <property type="gene ID" value="WBGene00094157"/>
</dbReference>
<keyword evidence="2" id="KW-0732">Signal</keyword>
<proteinExistence type="predicted"/>
<accession>A0A8R1U5R1</accession>
<dbReference type="Proteomes" id="UP000005239">
    <property type="component" value="Unassembled WGS sequence"/>
</dbReference>